<dbReference type="InterPro" id="IPR014718">
    <property type="entry name" value="GH-type_carb-bd"/>
</dbReference>
<protein>
    <recommendedName>
        <fullName evidence="3">Aldose 1-epimerase</fullName>
    </recommendedName>
</protein>
<evidence type="ECO:0000313" key="1">
    <source>
        <dbReference type="EMBL" id="RMA43660.1"/>
    </source>
</evidence>
<evidence type="ECO:0000313" key="2">
    <source>
        <dbReference type="Proteomes" id="UP000281343"/>
    </source>
</evidence>
<comment type="caution">
    <text evidence="1">The sequence shown here is derived from an EMBL/GenBank/DDBJ whole genome shotgun (WGS) entry which is preliminary data.</text>
</comment>
<dbReference type="GO" id="GO:0003824">
    <property type="term" value="F:catalytic activity"/>
    <property type="evidence" value="ECO:0007669"/>
    <property type="project" value="InterPro"/>
</dbReference>
<organism evidence="1 2">
    <name type="scientific">Rhodophyticola porphyridii</name>
    <dbReference type="NCBI Taxonomy" id="1852017"/>
    <lineage>
        <taxon>Bacteria</taxon>
        <taxon>Pseudomonadati</taxon>
        <taxon>Pseudomonadota</taxon>
        <taxon>Alphaproteobacteria</taxon>
        <taxon>Rhodobacterales</taxon>
        <taxon>Roseobacteraceae</taxon>
        <taxon>Rhodophyticola</taxon>
    </lineage>
</organism>
<dbReference type="Gene3D" id="2.70.98.10">
    <property type="match status" value="1"/>
</dbReference>
<dbReference type="InterPro" id="IPR011013">
    <property type="entry name" value="Gal_mutarotase_sf_dom"/>
</dbReference>
<name>A0A3L9YLR5_9RHOB</name>
<evidence type="ECO:0008006" key="3">
    <source>
        <dbReference type="Google" id="ProtNLM"/>
    </source>
</evidence>
<reference evidence="1 2" key="1">
    <citation type="submission" date="2018-10" db="EMBL/GenBank/DDBJ databases">
        <authorList>
            <person name="Jung H.S."/>
            <person name="Jeon C.O."/>
        </authorList>
    </citation>
    <scope>NUCLEOTIDE SEQUENCE [LARGE SCALE GENOMIC DNA]</scope>
    <source>
        <strain evidence="1 2">MA-7-27</strain>
    </source>
</reference>
<dbReference type="SUPFAM" id="SSF74650">
    <property type="entry name" value="Galactose mutarotase-like"/>
    <property type="match status" value="1"/>
</dbReference>
<sequence length="335" mass="35883">MARFELIWDRGAALVEAVGAMLGPVRFHLSDGHTICPLAVGPWGEDTSAEHDALPPILKRLRGEWPCVPFGAPNCPPDLPERWRGVPSKGTGTDFHGYGSHNAWECVEDGPGRVVLEIAYPEDHAIAGLRREIRGIVGKAELDISLTITARKATSLPIALHPVFALPGRPGGAEIVAEGVTGGHTFPGVVEPGVSGVAPDLVFESLEEVPTHRGTIPLSRLPLSVDTEELVQLFGVAGRVTLRNHAEAYEAWIAFDQTVFPSVLLWVSNRGRRAYPWNGQFTAVGIEPLRGAFDLGPEISSNPANPIARSGIPTALQLSEGEVFTTSYQIGAGRI</sequence>
<dbReference type="GO" id="GO:0030246">
    <property type="term" value="F:carbohydrate binding"/>
    <property type="evidence" value="ECO:0007669"/>
    <property type="project" value="InterPro"/>
</dbReference>
<dbReference type="Proteomes" id="UP000281343">
    <property type="component" value="Unassembled WGS sequence"/>
</dbReference>
<gene>
    <name evidence="1" type="ORF">D9R08_01650</name>
</gene>
<dbReference type="RefSeq" id="WP_121896250.1">
    <property type="nucleotide sequence ID" value="NZ_RCNT01000001.1"/>
</dbReference>
<dbReference type="GO" id="GO:0005975">
    <property type="term" value="P:carbohydrate metabolic process"/>
    <property type="evidence" value="ECO:0007669"/>
    <property type="project" value="InterPro"/>
</dbReference>
<proteinExistence type="predicted"/>
<dbReference type="EMBL" id="RCNT01000001">
    <property type="protein sequence ID" value="RMA43660.1"/>
    <property type="molecule type" value="Genomic_DNA"/>
</dbReference>
<dbReference type="AlphaFoldDB" id="A0A3L9YLR5"/>
<keyword evidence="2" id="KW-1185">Reference proteome</keyword>
<accession>A0A3L9YLR5</accession>
<dbReference type="OrthoDB" id="7335506at2"/>